<feature type="compositionally biased region" description="Polar residues" evidence="1">
    <location>
        <begin position="61"/>
        <end position="75"/>
    </location>
</feature>
<name>A0A5B7EH25_PORTR</name>
<proteinExistence type="predicted"/>
<accession>A0A5B7EH25</accession>
<dbReference type="Proteomes" id="UP000324222">
    <property type="component" value="Unassembled WGS sequence"/>
</dbReference>
<protein>
    <submittedName>
        <fullName evidence="2">Uncharacterized protein</fullName>
    </submittedName>
</protein>
<dbReference type="EMBL" id="VSRR010002675">
    <property type="protein sequence ID" value="MPC32695.1"/>
    <property type="molecule type" value="Genomic_DNA"/>
</dbReference>
<evidence type="ECO:0000256" key="1">
    <source>
        <dbReference type="SAM" id="MobiDB-lite"/>
    </source>
</evidence>
<evidence type="ECO:0000313" key="2">
    <source>
        <dbReference type="EMBL" id="MPC32695.1"/>
    </source>
</evidence>
<reference evidence="2 3" key="1">
    <citation type="submission" date="2019-05" db="EMBL/GenBank/DDBJ databases">
        <title>Another draft genome of Portunus trituberculatus and its Hox gene families provides insights of decapod evolution.</title>
        <authorList>
            <person name="Jeong J.-H."/>
            <person name="Song I."/>
            <person name="Kim S."/>
            <person name="Choi T."/>
            <person name="Kim D."/>
            <person name="Ryu S."/>
            <person name="Kim W."/>
        </authorList>
    </citation>
    <scope>NUCLEOTIDE SEQUENCE [LARGE SCALE GENOMIC DNA]</scope>
    <source>
        <tissue evidence="2">Muscle</tissue>
    </source>
</reference>
<organism evidence="2 3">
    <name type="scientific">Portunus trituberculatus</name>
    <name type="common">Swimming crab</name>
    <name type="synonym">Neptunus trituberculatus</name>
    <dbReference type="NCBI Taxonomy" id="210409"/>
    <lineage>
        <taxon>Eukaryota</taxon>
        <taxon>Metazoa</taxon>
        <taxon>Ecdysozoa</taxon>
        <taxon>Arthropoda</taxon>
        <taxon>Crustacea</taxon>
        <taxon>Multicrustacea</taxon>
        <taxon>Malacostraca</taxon>
        <taxon>Eumalacostraca</taxon>
        <taxon>Eucarida</taxon>
        <taxon>Decapoda</taxon>
        <taxon>Pleocyemata</taxon>
        <taxon>Brachyura</taxon>
        <taxon>Eubrachyura</taxon>
        <taxon>Portunoidea</taxon>
        <taxon>Portunidae</taxon>
        <taxon>Portuninae</taxon>
        <taxon>Portunus</taxon>
    </lineage>
</organism>
<dbReference type="AlphaFoldDB" id="A0A5B7EH25"/>
<gene>
    <name evidence="2" type="ORF">E2C01_026020</name>
</gene>
<feature type="region of interest" description="Disordered" evidence="1">
    <location>
        <begin position="37"/>
        <end position="75"/>
    </location>
</feature>
<keyword evidence="3" id="KW-1185">Reference proteome</keyword>
<sequence length="75" mass="8319">MEGAAIPQHTLSQHDLWEAETMKTHFPFTPKASSLVNTPSDKTTHSIAQHNTARNKPETVTKPSNTNLHLESSIE</sequence>
<feature type="compositionally biased region" description="Polar residues" evidence="1">
    <location>
        <begin position="37"/>
        <end position="54"/>
    </location>
</feature>
<evidence type="ECO:0000313" key="3">
    <source>
        <dbReference type="Proteomes" id="UP000324222"/>
    </source>
</evidence>
<comment type="caution">
    <text evidence="2">The sequence shown here is derived from an EMBL/GenBank/DDBJ whole genome shotgun (WGS) entry which is preliminary data.</text>
</comment>